<proteinExistence type="predicted"/>
<dbReference type="Proteomes" id="UP001476798">
    <property type="component" value="Unassembled WGS sequence"/>
</dbReference>
<dbReference type="PANTHER" id="PTHR13800">
    <property type="entry name" value="TRANSIENT RECEPTOR POTENTIAL CATION CHANNEL, SUBFAMILY M, MEMBER 6"/>
    <property type="match status" value="1"/>
</dbReference>
<reference evidence="2 3" key="1">
    <citation type="submission" date="2021-06" db="EMBL/GenBank/DDBJ databases">
        <authorList>
            <person name="Palmer J.M."/>
        </authorList>
    </citation>
    <scope>NUCLEOTIDE SEQUENCE [LARGE SCALE GENOMIC DNA]</scope>
    <source>
        <strain evidence="2 3">GA_2019</strain>
        <tissue evidence="2">Muscle</tissue>
    </source>
</reference>
<gene>
    <name evidence="2" type="ORF">GOODEAATRI_029027</name>
</gene>
<evidence type="ECO:0000313" key="2">
    <source>
        <dbReference type="EMBL" id="MEQ2189794.1"/>
    </source>
</evidence>
<dbReference type="InterPro" id="IPR050927">
    <property type="entry name" value="TRPM"/>
</dbReference>
<dbReference type="Pfam" id="PF18139">
    <property type="entry name" value="LSDAT_euk"/>
    <property type="match status" value="1"/>
</dbReference>
<sequence length="76" mass="8283">AWILTGGLRESVSRCVGEAVRDHGAVASAVSQKKVIAIGVAPWGVVRNRQQLVNPQVLNLLYSVSQLRGRCLMDKR</sequence>
<organism evidence="2 3">
    <name type="scientific">Goodea atripinnis</name>
    <dbReference type="NCBI Taxonomy" id="208336"/>
    <lineage>
        <taxon>Eukaryota</taxon>
        <taxon>Metazoa</taxon>
        <taxon>Chordata</taxon>
        <taxon>Craniata</taxon>
        <taxon>Vertebrata</taxon>
        <taxon>Euteleostomi</taxon>
        <taxon>Actinopterygii</taxon>
        <taxon>Neopterygii</taxon>
        <taxon>Teleostei</taxon>
        <taxon>Neoteleostei</taxon>
        <taxon>Acanthomorphata</taxon>
        <taxon>Ovalentaria</taxon>
        <taxon>Atherinomorphae</taxon>
        <taxon>Cyprinodontiformes</taxon>
        <taxon>Goodeidae</taxon>
        <taxon>Goodea</taxon>
    </lineage>
</organism>
<evidence type="ECO:0000313" key="3">
    <source>
        <dbReference type="Proteomes" id="UP001476798"/>
    </source>
</evidence>
<comment type="caution">
    <text evidence="2">The sequence shown here is derived from an EMBL/GenBank/DDBJ whole genome shotgun (WGS) entry which is preliminary data.</text>
</comment>
<evidence type="ECO:0000259" key="1">
    <source>
        <dbReference type="Pfam" id="PF18139"/>
    </source>
</evidence>
<accession>A0ABV0Q204</accession>
<dbReference type="EMBL" id="JAHRIO010094139">
    <property type="protein sequence ID" value="MEQ2189794.1"/>
    <property type="molecule type" value="Genomic_DNA"/>
</dbReference>
<dbReference type="InterPro" id="IPR041491">
    <property type="entry name" value="TRPM_SLOG"/>
</dbReference>
<dbReference type="PANTHER" id="PTHR13800:SF6">
    <property type="entry name" value="TRANSIENT RECEPTOR POTENTIAL CATION CHANNEL SUBFAMILY M MEMBER 4"/>
    <property type="match status" value="1"/>
</dbReference>
<name>A0ABV0Q204_9TELE</name>
<feature type="non-terminal residue" evidence="2">
    <location>
        <position position="1"/>
    </location>
</feature>
<keyword evidence="3" id="KW-1185">Reference proteome</keyword>
<feature type="domain" description="TRPM SLOG" evidence="1">
    <location>
        <begin position="1"/>
        <end position="60"/>
    </location>
</feature>
<protein>
    <recommendedName>
        <fullName evidence="1">TRPM SLOG domain-containing protein</fullName>
    </recommendedName>
</protein>